<evidence type="ECO:0000256" key="5">
    <source>
        <dbReference type="ARBA" id="ARBA00026121"/>
    </source>
</evidence>
<dbReference type="GO" id="GO:0004467">
    <property type="term" value="F:long-chain fatty acid-CoA ligase activity"/>
    <property type="evidence" value="ECO:0007669"/>
    <property type="project" value="UniProtKB-EC"/>
</dbReference>
<organism evidence="10 11">
    <name type="scientific">Lichenibacterium minor</name>
    <dbReference type="NCBI Taxonomy" id="2316528"/>
    <lineage>
        <taxon>Bacteria</taxon>
        <taxon>Pseudomonadati</taxon>
        <taxon>Pseudomonadota</taxon>
        <taxon>Alphaproteobacteria</taxon>
        <taxon>Hyphomicrobiales</taxon>
        <taxon>Lichenihabitantaceae</taxon>
        <taxon>Lichenibacterium</taxon>
    </lineage>
</organism>
<evidence type="ECO:0000313" key="11">
    <source>
        <dbReference type="Proteomes" id="UP000290759"/>
    </source>
</evidence>
<comment type="pathway">
    <text evidence="2">Lipid metabolism; fatty acid beta-oxidation.</text>
</comment>
<evidence type="ECO:0000259" key="8">
    <source>
        <dbReference type="Pfam" id="PF00501"/>
    </source>
</evidence>
<dbReference type="GO" id="GO:0016020">
    <property type="term" value="C:membrane"/>
    <property type="evidence" value="ECO:0007669"/>
    <property type="project" value="UniProtKB-SubCell"/>
</dbReference>
<feature type="domain" description="AMP-dependent synthetase/ligase" evidence="8">
    <location>
        <begin position="124"/>
        <end position="284"/>
    </location>
</feature>
<evidence type="ECO:0000256" key="4">
    <source>
        <dbReference type="ARBA" id="ARBA00023136"/>
    </source>
</evidence>
<dbReference type="OrthoDB" id="7055148at2"/>
<reference evidence="10 11" key="1">
    <citation type="submission" date="2018-12" db="EMBL/GenBank/DDBJ databases">
        <authorList>
            <person name="Grouzdev D.S."/>
            <person name="Krutkina M.S."/>
        </authorList>
    </citation>
    <scope>NUCLEOTIDE SEQUENCE [LARGE SCALE GENOMIC DNA]</scope>
    <source>
        <strain evidence="10 11">RmlP026</strain>
    </source>
</reference>
<evidence type="ECO:0000256" key="3">
    <source>
        <dbReference type="ARBA" id="ARBA00022598"/>
    </source>
</evidence>
<dbReference type="EC" id="6.2.1.3" evidence="5"/>
<dbReference type="Gene3D" id="3.40.50.12780">
    <property type="entry name" value="N-terminal domain of ligase-like"/>
    <property type="match status" value="1"/>
</dbReference>
<proteinExistence type="predicted"/>
<dbReference type="Gene3D" id="3.30.300.30">
    <property type="match status" value="1"/>
</dbReference>
<accession>A0A4V1RUM1</accession>
<dbReference type="EMBL" id="QYBB01000012">
    <property type="protein sequence ID" value="RYC31634.1"/>
    <property type="molecule type" value="Genomic_DNA"/>
</dbReference>
<dbReference type="PROSITE" id="PS00455">
    <property type="entry name" value="AMP_BINDING"/>
    <property type="match status" value="1"/>
</dbReference>
<gene>
    <name evidence="10" type="ORF">D3273_12180</name>
</gene>
<keyword evidence="3 10" id="KW-0436">Ligase</keyword>
<dbReference type="AlphaFoldDB" id="A0A4V1RUM1"/>
<dbReference type="InterPro" id="IPR045851">
    <property type="entry name" value="AMP-bd_C_sf"/>
</dbReference>
<comment type="subcellular location">
    <subcellularLocation>
        <location evidence="1">Membrane</location>
        <topology evidence="1">Peripheral membrane protein</topology>
    </subcellularLocation>
</comment>
<dbReference type="InterPro" id="IPR020845">
    <property type="entry name" value="AMP-binding_CS"/>
</dbReference>
<evidence type="ECO:0000256" key="7">
    <source>
        <dbReference type="ARBA" id="ARBA00042773"/>
    </source>
</evidence>
<dbReference type="InterPro" id="IPR000873">
    <property type="entry name" value="AMP-dep_synth/lig_dom"/>
</dbReference>
<dbReference type="InterPro" id="IPR025110">
    <property type="entry name" value="AMP-bd_C"/>
</dbReference>
<comment type="caution">
    <text evidence="10">The sequence shown here is derived from an EMBL/GenBank/DDBJ whole genome shotgun (WGS) entry which is preliminary data.</text>
</comment>
<protein>
    <recommendedName>
        <fullName evidence="6">Long-chain-fatty-acid--CoA ligase</fullName>
        <ecNumber evidence="5">6.2.1.3</ecNumber>
    </recommendedName>
    <alternativeName>
        <fullName evidence="7">Long-chain acyl-CoA synthetase</fullName>
    </alternativeName>
</protein>
<keyword evidence="11" id="KW-1185">Reference proteome</keyword>
<dbReference type="SUPFAM" id="SSF56801">
    <property type="entry name" value="Acetyl-CoA synthetase-like"/>
    <property type="match status" value="1"/>
</dbReference>
<name>A0A4V1RUM1_9HYPH</name>
<dbReference type="PANTHER" id="PTHR43767">
    <property type="entry name" value="LONG-CHAIN-FATTY-ACID--COA LIGASE"/>
    <property type="match status" value="1"/>
</dbReference>
<dbReference type="Pfam" id="PF13193">
    <property type="entry name" value="AMP-binding_C"/>
    <property type="match status" value="1"/>
</dbReference>
<dbReference type="InterPro" id="IPR050237">
    <property type="entry name" value="ATP-dep_AMP-bd_enzyme"/>
</dbReference>
<dbReference type="RefSeq" id="WP_129226887.1">
    <property type="nucleotide sequence ID" value="NZ_QYBB01000012.1"/>
</dbReference>
<keyword evidence="4" id="KW-0472">Membrane</keyword>
<feature type="domain" description="AMP-binding enzyme C-terminal" evidence="9">
    <location>
        <begin position="370"/>
        <end position="454"/>
    </location>
</feature>
<evidence type="ECO:0000259" key="9">
    <source>
        <dbReference type="Pfam" id="PF13193"/>
    </source>
</evidence>
<reference evidence="10 11" key="2">
    <citation type="submission" date="2019-02" db="EMBL/GenBank/DDBJ databases">
        <title>'Lichenibacterium ramalinii' gen. nov. sp. nov., 'Lichenibacterium minor' gen. nov. sp. nov.</title>
        <authorList>
            <person name="Pankratov T."/>
        </authorList>
    </citation>
    <scope>NUCLEOTIDE SEQUENCE [LARGE SCALE GENOMIC DNA]</scope>
    <source>
        <strain evidence="10 11">RmlP026</strain>
    </source>
</reference>
<evidence type="ECO:0000313" key="10">
    <source>
        <dbReference type="EMBL" id="RYC31634.1"/>
    </source>
</evidence>
<evidence type="ECO:0000256" key="2">
    <source>
        <dbReference type="ARBA" id="ARBA00005005"/>
    </source>
</evidence>
<evidence type="ECO:0000256" key="6">
    <source>
        <dbReference type="ARBA" id="ARBA00039545"/>
    </source>
</evidence>
<sequence length="460" mass="48026">MPHASKPLRRWLLEAGSRPGRAIHAPGRSLSLDTLATTTTIAPLRAALAGRSVLVAAGDQLSAGLALVELDGLARRIVLAPPDLKPSDLPAVLAGAAIDAVFLDGDHPSWPADLLVAVAGPPMPLPPDGGEARDTEWVMLTSGTTGTPKMVVHSRAGLVGAIDPAASAPVWGTFYDIRRYGGLQIFLRAVLGGGSLVLSQAGEPVADHLARLARHGVTHLSGTPSHWRRALMAPEAALIAPRAVRLSGEIADQAVLDALARAYPGATLGHAYASTEAGVGFEVTDGREGFPAAFLHPDRAVAMKVEDGSLRIRSTRTASRYIGGGAAALADADGYVDTDDLVERRGDRMHFVGRRSGIINVGGLKVHPEEVEAVINRHAGVRMSLVKARANPITGAIVVADVVADEPFPDGTGGDRQTAMKAEILELCRATLPAHKVPVLLRFAAALAMTPAGKLQRRDA</sequence>
<dbReference type="Proteomes" id="UP000290759">
    <property type="component" value="Unassembled WGS sequence"/>
</dbReference>
<dbReference type="InterPro" id="IPR042099">
    <property type="entry name" value="ANL_N_sf"/>
</dbReference>
<evidence type="ECO:0000256" key="1">
    <source>
        <dbReference type="ARBA" id="ARBA00004170"/>
    </source>
</evidence>
<dbReference type="Pfam" id="PF00501">
    <property type="entry name" value="AMP-binding"/>
    <property type="match status" value="1"/>
</dbReference>
<dbReference type="PANTHER" id="PTHR43767:SF8">
    <property type="entry name" value="LONG-CHAIN-FATTY-ACID--COA LIGASE"/>
    <property type="match status" value="1"/>
</dbReference>